<evidence type="ECO:0000256" key="4">
    <source>
        <dbReference type="ARBA" id="ARBA00023163"/>
    </source>
</evidence>
<dbReference type="Pfam" id="PF04719">
    <property type="entry name" value="TAFII28"/>
    <property type="match status" value="1"/>
</dbReference>
<gene>
    <name evidence="9" type="primary">LOC108565933</name>
</gene>
<dbReference type="RefSeq" id="XP_017781100.1">
    <property type="nucleotide sequence ID" value="XM_017925611.1"/>
</dbReference>
<reference evidence="9" key="1">
    <citation type="submission" date="2025-08" db="UniProtKB">
        <authorList>
            <consortium name="RefSeq"/>
        </authorList>
    </citation>
    <scope>IDENTIFICATION</scope>
    <source>
        <tissue evidence="9">Whole Larva</tissue>
    </source>
</reference>
<proteinExistence type="inferred from homology"/>
<evidence type="ECO:0000313" key="9">
    <source>
        <dbReference type="RefSeq" id="XP_017781100.1"/>
    </source>
</evidence>
<dbReference type="GeneID" id="108565933"/>
<feature type="region of interest" description="Disordered" evidence="6">
    <location>
        <begin position="83"/>
        <end position="105"/>
    </location>
</feature>
<protein>
    <submittedName>
        <fullName evidence="9">Transcription initiation factor TFIID subunit 11 isoform X2</fullName>
    </submittedName>
</protein>
<dbReference type="PANTHER" id="PTHR13218">
    <property type="entry name" value="TRANSCRIPTION INITIATION FACTOR TFIID SUBUNIT 11-RELATED"/>
    <property type="match status" value="1"/>
</dbReference>
<evidence type="ECO:0000313" key="8">
    <source>
        <dbReference type="Proteomes" id="UP000695000"/>
    </source>
</evidence>
<dbReference type="Gene3D" id="1.10.20.10">
    <property type="entry name" value="Histone, subunit A"/>
    <property type="match status" value="1"/>
</dbReference>
<keyword evidence="8" id="KW-1185">Reference proteome</keyword>
<name>A0ABM1N2Q0_NICVS</name>
<dbReference type="InterPro" id="IPR006809">
    <property type="entry name" value="TAFII28_dom"/>
</dbReference>
<evidence type="ECO:0000256" key="6">
    <source>
        <dbReference type="SAM" id="MobiDB-lite"/>
    </source>
</evidence>
<dbReference type="PANTHER" id="PTHR13218:SF8">
    <property type="entry name" value="TRANSCRIPTION INITIATION FACTOR TFIID SUBUNIT 11"/>
    <property type="match status" value="1"/>
</dbReference>
<sequence length="218" mass="24907">MENILKKDSDMDVDPKVLEQLKDDLNSTNSDSELDDEDSRDAALAIEENMLKDDDCELNLSFSDEMKMDIKDEPFDPEMLLQDVPPIMSSNSKKKDTRTKKEIEEEEREKMQVLVSNFTEEQLDRYEMYRRAAFPKAAIKRLMQTITGCSVSQNVVIAMAGIAKVFVGEVVEEGLDVMEEVCEVGPLQPKHLREAVRRMRQDGGIPSGRMHNKNSFKL</sequence>
<dbReference type="CDD" id="cd08048">
    <property type="entry name" value="HFD_TAF11"/>
    <property type="match status" value="1"/>
</dbReference>
<evidence type="ECO:0000256" key="5">
    <source>
        <dbReference type="ARBA" id="ARBA00023242"/>
    </source>
</evidence>
<evidence type="ECO:0000256" key="3">
    <source>
        <dbReference type="ARBA" id="ARBA00023015"/>
    </source>
</evidence>
<dbReference type="InterPro" id="IPR009072">
    <property type="entry name" value="Histone-fold"/>
</dbReference>
<dbReference type="InterPro" id="IPR045127">
    <property type="entry name" value="TAF11-like"/>
</dbReference>
<comment type="similarity">
    <text evidence="2">Belongs to the TAF11 family.</text>
</comment>
<evidence type="ECO:0000256" key="1">
    <source>
        <dbReference type="ARBA" id="ARBA00004123"/>
    </source>
</evidence>
<keyword evidence="3" id="KW-0805">Transcription regulation</keyword>
<feature type="domain" description="TAFII28-like protein" evidence="7">
    <location>
        <begin position="113"/>
        <end position="198"/>
    </location>
</feature>
<dbReference type="Proteomes" id="UP000695000">
    <property type="component" value="Unplaced"/>
</dbReference>
<dbReference type="SUPFAM" id="SSF47113">
    <property type="entry name" value="Histone-fold"/>
    <property type="match status" value="1"/>
</dbReference>
<comment type="subcellular location">
    <subcellularLocation>
        <location evidence="1">Nucleus</location>
    </subcellularLocation>
</comment>
<evidence type="ECO:0000259" key="7">
    <source>
        <dbReference type="Pfam" id="PF04719"/>
    </source>
</evidence>
<keyword evidence="5" id="KW-0539">Nucleus</keyword>
<accession>A0ABM1N2Q0</accession>
<organism evidence="8 9">
    <name type="scientific">Nicrophorus vespilloides</name>
    <name type="common">Boreal carrion beetle</name>
    <dbReference type="NCBI Taxonomy" id="110193"/>
    <lineage>
        <taxon>Eukaryota</taxon>
        <taxon>Metazoa</taxon>
        <taxon>Ecdysozoa</taxon>
        <taxon>Arthropoda</taxon>
        <taxon>Hexapoda</taxon>
        <taxon>Insecta</taxon>
        <taxon>Pterygota</taxon>
        <taxon>Neoptera</taxon>
        <taxon>Endopterygota</taxon>
        <taxon>Coleoptera</taxon>
        <taxon>Polyphaga</taxon>
        <taxon>Staphyliniformia</taxon>
        <taxon>Silphidae</taxon>
        <taxon>Nicrophorinae</taxon>
        <taxon>Nicrophorus</taxon>
    </lineage>
</organism>
<evidence type="ECO:0000256" key="2">
    <source>
        <dbReference type="ARBA" id="ARBA00009788"/>
    </source>
</evidence>
<keyword evidence="4" id="KW-0804">Transcription</keyword>